<dbReference type="OrthoDB" id="1046782at2759"/>
<sequence length="330" mass="36608">MVRRIVLLFVSIVLALRMGNSSARKPSVELNFGQRTLIHHNGARQNVMKKKSGPNYLKGSDDVPAGMTNVKQPGGSLTAGVGDGQTDDTSAIQAIVDHVAGSNNNKVFFPRGFFKSCLYSQCDKRIKIAENIFNGSPNTAGLHRDHAVYVKGFDDLEVKRNFARSWPSNSSGGIKARNGKNLWVARNYLDDVSILLYTYSKRKACLYDGLKNAVVYGNHIVDRTNYNGPKSKLGYFEPHNAGKDENIRYSANVFEIIGAVRNSTKYACIWLTSGNLSEHHVYTDNVYYGTTTPVMLEARNATASYDAGNIGQEIKDLYNYPAYKLDIPPY</sequence>
<proteinExistence type="predicted"/>
<evidence type="ECO:0000256" key="1">
    <source>
        <dbReference type="SAM" id="SignalP"/>
    </source>
</evidence>
<reference evidence="3" key="1">
    <citation type="journal article" date="2017" name="bioRxiv">
        <title>Comparative analysis of the genomes of Stylophora pistillata and Acropora digitifera provides evidence for extensive differences between species of corals.</title>
        <authorList>
            <person name="Voolstra C.R."/>
            <person name="Li Y."/>
            <person name="Liew Y.J."/>
            <person name="Baumgarten S."/>
            <person name="Zoccola D."/>
            <person name="Flot J.-F."/>
            <person name="Tambutte S."/>
            <person name="Allemand D."/>
            <person name="Aranda M."/>
        </authorList>
    </citation>
    <scope>NUCLEOTIDE SEQUENCE [LARGE SCALE GENOMIC DNA]</scope>
</reference>
<evidence type="ECO:0000313" key="3">
    <source>
        <dbReference type="Proteomes" id="UP000225706"/>
    </source>
</evidence>
<dbReference type="InterPro" id="IPR011050">
    <property type="entry name" value="Pectin_lyase_fold/virulence"/>
</dbReference>
<name>A0A2B4SI62_STYPI</name>
<keyword evidence="3" id="KW-1185">Reference proteome</keyword>
<protein>
    <recommendedName>
        <fullName evidence="4">Pectate lyase superfamily protein domain-containing protein</fullName>
    </recommendedName>
</protein>
<dbReference type="InterPro" id="IPR012334">
    <property type="entry name" value="Pectin_lyas_fold"/>
</dbReference>
<comment type="caution">
    <text evidence="2">The sequence shown here is derived from an EMBL/GenBank/DDBJ whole genome shotgun (WGS) entry which is preliminary data.</text>
</comment>
<dbReference type="Gene3D" id="2.160.20.10">
    <property type="entry name" value="Single-stranded right-handed beta-helix, Pectin lyase-like"/>
    <property type="match status" value="1"/>
</dbReference>
<organism evidence="2 3">
    <name type="scientific">Stylophora pistillata</name>
    <name type="common">Smooth cauliflower coral</name>
    <dbReference type="NCBI Taxonomy" id="50429"/>
    <lineage>
        <taxon>Eukaryota</taxon>
        <taxon>Metazoa</taxon>
        <taxon>Cnidaria</taxon>
        <taxon>Anthozoa</taxon>
        <taxon>Hexacorallia</taxon>
        <taxon>Scleractinia</taxon>
        <taxon>Astrocoeniina</taxon>
        <taxon>Pocilloporidae</taxon>
        <taxon>Stylophora</taxon>
    </lineage>
</organism>
<keyword evidence="1" id="KW-0732">Signal</keyword>
<gene>
    <name evidence="2" type="ORF">AWC38_SpisGene7068</name>
</gene>
<dbReference type="Proteomes" id="UP000225706">
    <property type="component" value="Unassembled WGS sequence"/>
</dbReference>
<dbReference type="SUPFAM" id="SSF51126">
    <property type="entry name" value="Pectin lyase-like"/>
    <property type="match status" value="1"/>
</dbReference>
<feature type="signal peptide" evidence="1">
    <location>
        <begin position="1"/>
        <end position="23"/>
    </location>
</feature>
<dbReference type="EMBL" id="LSMT01000088">
    <property type="protein sequence ID" value="PFX28172.1"/>
    <property type="molecule type" value="Genomic_DNA"/>
</dbReference>
<evidence type="ECO:0000313" key="2">
    <source>
        <dbReference type="EMBL" id="PFX28172.1"/>
    </source>
</evidence>
<feature type="chain" id="PRO_5012676678" description="Pectate lyase superfamily protein domain-containing protein" evidence="1">
    <location>
        <begin position="24"/>
        <end position="330"/>
    </location>
</feature>
<accession>A0A2B4SI62</accession>
<dbReference type="AlphaFoldDB" id="A0A2B4SI62"/>
<evidence type="ECO:0008006" key="4">
    <source>
        <dbReference type="Google" id="ProtNLM"/>
    </source>
</evidence>